<feature type="transmembrane region" description="Helical" evidence="7">
    <location>
        <begin position="21"/>
        <end position="42"/>
    </location>
</feature>
<dbReference type="InterPro" id="IPR048279">
    <property type="entry name" value="MdtK-like"/>
</dbReference>
<dbReference type="PANTHER" id="PTHR43549:SF3">
    <property type="entry name" value="MULTIDRUG RESISTANCE PROTEIN YPNP-RELATED"/>
    <property type="match status" value="1"/>
</dbReference>
<dbReference type="PANTHER" id="PTHR43549">
    <property type="entry name" value="MULTIDRUG RESISTANCE PROTEIN YPNP-RELATED"/>
    <property type="match status" value="1"/>
</dbReference>
<keyword evidence="3" id="KW-1003">Cell membrane</keyword>
<evidence type="ECO:0000256" key="1">
    <source>
        <dbReference type="ARBA" id="ARBA00004429"/>
    </source>
</evidence>
<evidence type="ECO:0000256" key="7">
    <source>
        <dbReference type="SAM" id="Phobius"/>
    </source>
</evidence>
<keyword evidence="6 7" id="KW-0472">Membrane</keyword>
<evidence type="ECO:0000313" key="8">
    <source>
        <dbReference type="EMBL" id="ROP81212.1"/>
    </source>
</evidence>
<keyword evidence="9" id="KW-1185">Reference proteome</keyword>
<evidence type="ECO:0000313" key="9">
    <source>
        <dbReference type="Proteomes" id="UP000278222"/>
    </source>
</evidence>
<feature type="transmembrane region" description="Helical" evidence="7">
    <location>
        <begin position="294"/>
        <end position="313"/>
    </location>
</feature>
<dbReference type="InterPro" id="IPR002528">
    <property type="entry name" value="MATE_fam"/>
</dbReference>
<feature type="transmembrane region" description="Helical" evidence="7">
    <location>
        <begin position="325"/>
        <end position="348"/>
    </location>
</feature>
<keyword evidence="5 7" id="KW-1133">Transmembrane helix</keyword>
<evidence type="ECO:0000256" key="2">
    <source>
        <dbReference type="ARBA" id="ARBA00022448"/>
    </source>
</evidence>
<feature type="transmembrane region" description="Helical" evidence="7">
    <location>
        <begin position="178"/>
        <end position="197"/>
    </location>
</feature>
<evidence type="ECO:0000256" key="5">
    <source>
        <dbReference type="ARBA" id="ARBA00022989"/>
    </source>
</evidence>
<evidence type="ECO:0000256" key="3">
    <source>
        <dbReference type="ARBA" id="ARBA00022475"/>
    </source>
</evidence>
<dbReference type="PIRSF" id="PIRSF006603">
    <property type="entry name" value="DinF"/>
    <property type="match status" value="1"/>
</dbReference>
<evidence type="ECO:0000256" key="4">
    <source>
        <dbReference type="ARBA" id="ARBA00022692"/>
    </source>
</evidence>
<dbReference type="Proteomes" id="UP000278222">
    <property type="component" value="Unassembled WGS sequence"/>
</dbReference>
<dbReference type="InterPro" id="IPR052031">
    <property type="entry name" value="Membrane_Transporter-Flippase"/>
</dbReference>
<reference evidence="8 9" key="1">
    <citation type="submission" date="2018-11" db="EMBL/GenBank/DDBJ databases">
        <title>Genomic Encyclopedia of Type Strains, Phase IV (KMG-IV): sequencing the most valuable type-strain genomes for metagenomic binning, comparative biology and taxonomic classification.</title>
        <authorList>
            <person name="Goeker M."/>
        </authorList>
    </citation>
    <scope>NUCLEOTIDE SEQUENCE [LARGE SCALE GENOMIC DNA]</scope>
    <source>
        <strain evidence="8 9">DSM 5900</strain>
    </source>
</reference>
<dbReference type="EMBL" id="RJKX01000018">
    <property type="protein sequence ID" value="ROP81212.1"/>
    <property type="molecule type" value="Genomic_DNA"/>
</dbReference>
<evidence type="ECO:0000256" key="6">
    <source>
        <dbReference type="ARBA" id="ARBA00023136"/>
    </source>
</evidence>
<comment type="caution">
    <text evidence="8">The sequence shown here is derived from an EMBL/GenBank/DDBJ whole genome shotgun (WGS) entry which is preliminary data.</text>
</comment>
<feature type="transmembrane region" description="Helical" evidence="7">
    <location>
        <begin position="368"/>
        <end position="390"/>
    </location>
</feature>
<keyword evidence="2" id="KW-0813">Transport</keyword>
<feature type="transmembrane region" description="Helical" evidence="7">
    <location>
        <begin position="102"/>
        <end position="123"/>
    </location>
</feature>
<dbReference type="GO" id="GO:0042910">
    <property type="term" value="F:xenobiotic transmembrane transporter activity"/>
    <property type="evidence" value="ECO:0007669"/>
    <property type="project" value="InterPro"/>
</dbReference>
<dbReference type="AlphaFoldDB" id="A0A3N1KPJ1"/>
<dbReference type="Pfam" id="PF01554">
    <property type="entry name" value="MatE"/>
    <property type="match status" value="2"/>
</dbReference>
<comment type="subcellular location">
    <subcellularLocation>
        <location evidence="1">Cell inner membrane</location>
        <topology evidence="1">Multi-pass membrane protein</topology>
    </subcellularLocation>
</comment>
<proteinExistence type="predicted"/>
<feature type="transmembrane region" description="Helical" evidence="7">
    <location>
        <begin position="397"/>
        <end position="417"/>
    </location>
</feature>
<feature type="transmembrane region" description="Helical" evidence="7">
    <location>
        <begin position="143"/>
        <end position="166"/>
    </location>
</feature>
<dbReference type="GO" id="GO:0005886">
    <property type="term" value="C:plasma membrane"/>
    <property type="evidence" value="ECO:0007669"/>
    <property type="project" value="UniProtKB-SubCell"/>
</dbReference>
<keyword evidence="4 7" id="KW-0812">Transmembrane</keyword>
<feature type="transmembrane region" description="Helical" evidence="7">
    <location>
        <begin position="250"/>
        <end position="274"/>
    </location>
</feature>
<name>A0A3N1KPJ1_9PROT</name>
<gene>
    <name evidence="8" type="ORF">EDC65_5068</name>
</gene>
<accession>A0A3N1KPJ1</accession>
<feature type="transmembrane region" description="Helical" evidence="7">
    <location>
        <begin position="203"/>
        <end position="229"/>
    </location>
</feature>
<sequence length="468" mass="47597">MKPAAPPDRAARARKLLEGPILLTLLGLAAPNFVVMLTQTAASFAESYYVGLLGTDALAGAALVFPMFMLMQMMSAGGMGGGISSAVARAVGAGRLADAEALALHAVVIALVFGGAFTAAALIGGPALYRTMGGRDAALEAALAYSNTVFLGATMLWLLNSLANVLRGSGNMVLPAQVLGTGGIAVILLAPLLMFGLGPIPGFGIVGAGMALVAFHTAGSAVMVVSLLRGNGLVRLSLAHPLRWRHFAEILRVGLLGVFNSLISNMAVAAATALVGLHGVAALAGYGLGARMEYLQIPIAFSFGSALVAMVGMNVGAGKRRRALLAAWAGSLAVGAVTAAIGISTALFPRQWLGLFTQDAAVIEAGAQYFAIVGPAYAFFGLGMALNFAAQGTGQMMWPLAAGVVRTLFVCGAGWVAAHVLGLGLMGTFVVIAVALVLFGLLNATPWLLRLFDPAWGGASPAPQKTAR</sequence>
<dbReference type="RefSeq" id="WP_123694913.1">
    <property type="nucleotide sequence ID" value="NZ_AP019700.1"/>
</dbReference>
<protein>
    <submittedName>
        <fullName evidence="8">Putative MATE family efflux protein</fullName>
    </submittedName>
</protein>
<feature type="transmembrane region" description="Helical" evidence="7">
    <location>
        <begin position="48"/>
        <end position="70"/>
    </location>
</feature>
<dbReference type="GO" id="GO:0015297">
    <property type="term" value="F:antiporter activity"/>
    <property type="evidence" value="ECO:0007669"/>
    <property type="project" value="InterPro"/>
</dbReference>
<dbReference type="OrthoDB" id="9806302at2"/>
<organism evidence="8 9">
    <name type="scientific">Stella humosa</name>
    <dbReference type="NCBI Taxonomy" id="94"/>
    <lineage>
        <taxon>Bacteria</taxon>
        <taxon>Pseudomonadati</taxon>
        <taxon>Pseudomonadota</taxon>
        <taxon>Alphaproteobacteria</taxon>
        <taxon>Rhodospirillales</taxon>
        <taxon>Stellaceae</taxon>
        <taxon>Stella</taxon>
    </lineage>
</organism>
<feature type="transmembrane region" description="Helical" evidence="7">
    <location>
        <begin position="423"/>
        <end position="442"/>
    </location>
</feature>